<sequence>MALLPGQASSASWPRFLFLFRGVSGSFRLAELHSAALTLGVDEQQLTFEAASSLAANLKQPEIADAGGDVGPDLLQWVALPSAEVATAVASRCSTVRGAFEVWATARFEPACSLAPAEAAQQADERWRLLADCVHADTAFEARARMLGAMQADSWRVDVINIGANKPRSLAAKVALMETFDSLLGPLPGAVDLKSPAQIVTLIEDCREPDGPRAAARRSDLVQAPHWLGLGRLLTCGAAAHLSRFALSDRSYLGRTTLPPEYSYLMAIQARVLPGHRVLDPFCGTCSTLLSCAALGAITMGVEADARVLHGTIADGAHLRPKGSKALISEPSASGIATNFAEGGLPPPECLLLGDMASFDALLTAASGADKAAANIAFDAIVTDPPYGLMEGLGALYVPLGQRLTSLLRLASRRLKLGGRLVFLLPLPAGADVAQALPDTLPTARCLSLERISRQRLSQRLHRLLVTMVKVAEPTTEAEGLLGSAEGAEAGKGTPTSSLAHQAPWEEWWRTVQAFEDEASSWPVVPPADRSRV</sequence>
<dbReference type="InterPro" id="IPR029063">
    <property type="entry name" value="SAM-dependent_MTases_sf"/>
</dbReference>
<accession>A0A0M0K085</accession>
<keyword evidence="2 3" id="KW-0808">Transferase</keyword>
<dbReference type="GO" id="GO:0003676">
    <property type="term" value="F:nucleic acid binding"/>
    <property type="evidence" value="ECO:0007669"/>
    <property type="project" value="InterPro"/>
</dbReference>
<dbReference type="Proteomes" id="UP000037460">
    <property type="component" value="Unassembled WGS sequence"/>
</dbReference>
<keyword evidence="4" id="KW-1185">Reference proteome</keyword>
<dbReference type="InterPro" id="IPR002052">
    <property type="entry name" value="DNA_methylase_N6_adenine_CS"/>
</dbReference>
<dbReference type="GO" id="GO:0005737">
    <property type="term" value="C:cytoplasm"/>
    <property type="evidence" value="ECO:0007669"/>
    <property type="project" value="TreeGrafter"/>
</dbReference>
<evidence type="ECO:0000313" key="3">
    <source>
        <dbReference type="EMBL" id="KOO32220.1"/>
    </source>
</evidence>
<dbReference type="OrthoDB" id="296065at2759"/>
<dbReference type="GO" id="GO:0008168">
    <property type="term" value="F:methyltransferase activity"/>
    <property type="evidence" value="ECO:0007669"/>
    <property type="project" value="UniProtKB-KW"/>
</dbReference>
<dbReference type="PANTHER" id="PTHR13370">
    <property type="entry name" value="RNA METHYLASE-RELATED"/>
    <property type="match status" value="1"/>
</dbReference>
<dbReference type="AlphaFoldDB" id="A0A0M0K085"/>
<dbReference type="Gene3D" id="3.40.50.150">
    <property type="entry name" value="Vaccinia Virus protein VP39"/>
    <property type="match status" value="1"/>
</dbReference>
<evidence type="ECO:0000256" key="1">
    <source>
        <dbReference type="ARBA" id="ARBA00022603"/>
    </source>
</evidence>
<dbReference type="PANTHER" id="PTHR13370:SF3">
    <property type="entry name" value="TRNA (GUANINE(10)-N2)-METHYLTRANSFERASE HOMOLOG"/>
    <property type="match status" value="1"/>
</dbReference>
<dbReference type="GO" id="GO:0032259">
    <property type="term" value="P:methylation"/>
    <property type="evidence" value="ECO:0007669"/>
    <property type="project" value="UniProtKB-KW"/>
</dbReference>
<dbReference type="PROSITE" id="PS00092">
    <property type="entry name" value="N6_MTASE"/>
    <property type="match status" value="1"/>
</dbReference>
<protein>
    <submittedName>
        <fullName evidence="3">Methyltransferase nucleic acid binding protein</fullName>
    </submittedName>
</protein>
<dbReference type="EMBL" id="JWZX01001825">
    <property type="protein sequence ID" value="KOO32220.1"/>
    <property type="molecule type" value="Genomic_DNA"/>
</dbReference>
<proteinExistence type="predicted"/>
<organism evidence="3 4">
    <name type="scientific">Chrysochromulina tobinii</name>
    <dbReference type="NCBI Taxonomy" id="1460289"/>
    <lineage>
        <taxon>Eukaryota</taxon>
        <taxon>Haptista</taxon>
        <taxon>Haptophyta</taxon>
        <taxon>Prymnesiophyceae</taxon>
        <taxon>Prymnesiales</taxon>
        <taxon>Chrysochromulinaceae</taxon>
        <taxon>Chrysochromulina</taxon>
    </lineage>
</organism>
<comment type="caution">
    <text evidence="3">The sequence shown here is derived from an EMBL/GenBank/DDBJ whole genome shotgun (WGS) entry which is preliminary data.</text>
</comment>
<reference evidence="4" key="1">
    <citation type="journal article" date="2015" name="PLoS Genet.">
        <title>Genome Sequence and Transcriptome Analyses of Chrysochromulina tobin: Metabolic Tools for Enhanced Algal Fitness in the Prominent Order Prymnesiales (Haptophyceae).</title>
        <authorList>
            <person name="Hovde B.T."/>
            <person name="Deodato C.R."/>
            <person name="Hunsperger H.M."/>
            <person name="Ryken S.A."/>
            <person name="Yost W."/>
            <person name="Jha R.K."/>
            <person name="Patterson J."/>
            <person name="Monnat R.J. Jr."/>
            <person name="Barlow S.B."/>
            <person name="Starkenburg S.R."/>
            <person name="Cattolico R.A."/>
        </authorList>
    </citation>
    <scope>NUCLEOTIDE SEQUENCE</scope>
    <source>
        <strain evidence="4">CCMP291</strain>
    </source>
</reference>
<gene>
    <name evidence="3" type="ORF">Ctob_010464</name>
</gene>
<dbReference type="SUPFAM" id="SSF53335">
    <property type="entry name" value="S-adenosyl-L-methionine-dependent methyltransferases"/>
    <property type="match status" value="1"/>
</dbReference>
<evidence type="ECO:0000256" key="2">
    <source>
        <dbReference type="ARBA" id="ARBA00022679"/>
    </source>
</evidence>
<keyword evidence="1 3" id="KW-0489">Methyltransferase</keyword>
<dbReference type="PIRSF" id="PIRSF017259">
    <property type="entry name" value="tRNA_mtfrase_TRM11"/>
    <property type="match status" value="1"/>
</dbReference>
<dbReference type="PRINTS" id="PR00507">
    <property type="entry name" value="N12N6MTFRASE"/>
</dbReference>
<name>A0A0M0K085_9EUKA</name>
<evidence type="ECO:0000313" key="4">
    <source>
        <dbReference type="Proteomes" id="UP000037460"/>
    </source>
</evidence>